<gene>
    <name evidence="2" type="ORF">QR680_016730</name>
</gene>
<proteinExistence type="predicted"/>
<dbReference type="Proteomes" id="UP001175271">
    <property type="component" value="Unassembled WGS sequence"/>
</dbReference>
<feature type="region of interest" description="Disordered" evidence="1">
    <location>
        <begin position="318"/>
        <end position="386"/>
    </location>
</feature>
<organism evidence="2 3">
    <name type="scientific">Steinernema hermaphroditum</name>
    <dbReference type="NCBI Taxonomy" id="289476"/>
    <lineage>
        <taxon>Eukaryota</taxon>
        <taxon>Metazoa</taxon>
        <taxon>Ecdysozoa</taxon>
        <taxon>Nematoda</taxon>
        <taxon>Chromadorea</taxon>
        <taxon>Rhabditida</taxon>
        <taxon>Tylenchina</taxon>
        <taxon>Panagrolaimomorpha</taxon>
        <taxon>Strongyloidoidea</taxon>
        <taxon>Steinernematidae</taxon>
        <taxon>Steinernema</taxon>
    </lineage>
</organism>
<comment type="caution">
    <text evidence="2">The sequence shown here is derived from an EMBL/GenBank/DDBJ whole genome shotgun (WGS) entry which is preliminary data.</text>
</comment>
<evidence type="ECO:0000313" key="3">
    <source>
        <dbReference type="Proteomes" id="UP001175271"/>
    </source>
</evidence>
<accession>A0AA39LMU0</accession>
<keyword evidence="3" id="KW-1185">Reference proteome</keyword>
<feature type="region of interest" description="Disordered" evidence="1">
    <location>
        <begin position="188"/>
        <end position="237"/>
    </location>
</feature>
<evidence type="ECO:0000313" key="2">
    <source>
        <dbReference type="EMBL" id="KAK0403127.1"/>
    </source>
</evidence>
<sequence length="415" mass="47038">MNASVSAPFYANSFQQSADPYDDLRYYAMSPGPNQQVWSPHAEQQPRSPEMKGCGGRSPLPYVVPTYITWKNFRRQYLQVCVIYPFVHAHFPGLGAMDESETNRREQVEKSIRSVLHGHFKKFEGEEAYSPNSKLANPQKWVFMGEKMAELEAKLQQCLPGGELHEAIVEKLANPALLQQLLDGSWGARRPDGSLLPTSKEEIESMKKETTRRNHEERQARVAERKRTRRDPAMSMQPYGAPPFFGFMSPQPRFVMRYEDALRGQVRMLGHPFLPGQPRFIPTQPMVDPRTIVHQGHGSIVPQTMHFHGGEVVDVRRSVGRSHGGPQRERHPSGYADERTVIENEGWQIPGGGSQKKIRESPPEHSEGISVDNFDGLRSSSGDNTDDAVKMFTETIVDEIMKIENPSGIPEEDYW</sequence>
<feature type="compositionally biased region" description="Basic and acidic residues" evidence="1">
    <location>
        <begin position="199"/>
        <end position="225"/>
    </location>
</feature>
<name>A0AA39LMU0_9BILA</name>
<evidence type="ECO:0000256" key="1">
    <source>
        <dbReference type="SAM" id="MobiDB-lite"/>
    </source>
</evidence>
<feature type="compositionally biased region" description="Basic and acidic residues" evidence="1">
    <location>
        <begin position="326"/>
        <end position="342"/>
    </location>
</feature>
<feature type="compositionally biased region" description="Basic and acidic residues" evidence="1">
    <location>
        <begin position="357"/>
        <end position="367"/>
    </location>
</feature>
<reference evidence="2" key="1">
    <citation type="submission" date="2023-06" db="EMBL/GenBank/DDBJ databases">
        <title>Genomic analysis of the entomopathogenic nematode Steinernema hermaphroditum.</title>
        <authorList>
            <person name="Schwarz E.M."/>
            <person name="Heppert J.K."/>
            <person name="Baniya A."/>
            <person name="Schwartz H.T."/>
            <person name="Tan C.-H."/>
            <person name="Antoshechkin I."/>
            <person name="Sternberg P.W."/>
            <person name="Goodrich-Blair H."/>
            <person name="Dillman A.R."/>
        </authorList>
    </citation>
    <scope>NUCLEOTIDE SEQUENCE</scope>
    <source>
        <strain evidence="2">PS9179</strain>
        <tissue evidence="2">Whole animal</tissue>
    </source>
</reference>
<dbReference type="EMBL" id="JAUCMV010000004">
    <property type="protein sequence ID" value="KAK0403127.1"/>
    <property type="molecule type" value="Genomic_DNA"/>
</dbReference>
<dbReference type="AlphaFoldDB" id="A0AA39LMU0"/>
<protein>
    <submittedName>
        <fullName evidence="2">Uncharacterized protein</fullName>
    </submittedName>
</protein>
<feature type="region of interest" description="Disordered" evidence="1">
    <location>
        <begin position="35"/>
        <end position="54"/>
    </location>
</feature>